<protein>
    <submittedName>
        <fullName evidence="1">Uncharacterized protein</fullName>
    </submittedName>
</protein>
<dbReference type="Proteomes" id="UP001224122">
    <property type="component" value="Unassembled WGS sequence"/>
</dbReference>
<evidence type="ECO:0000313" key="2">
    <source>
        <dbReference type="Proteomes" id="UP001224122"/>
    </source>
</evidence>
<accession>A0ABT9XW56</accession>
<name>A0ABT9XW56_9BACI</name>
<keyword evidence="2" id="KW-1185">Reference proteome</keyword>
<dbReference type="EMBL" id="JAUSTW010000004">
    <property type="protein sequence ID" value="MDQ0199806.1"/>
    <property type="molecule type" value="Genomic_DNA"/>
</dbReference>
<reference evidence="1 2" key="1">
    <citation type="submission" date="2023-07" db="EMBL/GenBank/DDBJ databases">
        <title>Genomic Encyclopedia of Type Strains, Phase IV (KMG-IV): sequencing the most valuable type-strain genomes for metagenomic binning, comparative biology and taxonomic classification.</title>
        <authorList>
            <person name="Goeker M."/>
        </authorList>
    </citation>
    <scope>NUCLEOTIDE SEQUENCE [LARGE SCALE GENOMIC DNA]</scope>
    <source>
        <strain evidence="1 2">DSM 27594</strain>
    </source>
</reference>
<gene>
    <name evidence="1" type="ORF">J2S10_002988</name>
</gene>
<dbReference type="RefSeq" id="WP_307409069.1">
    <property type="nucleotide sequence ID" value="NZ_JAUSTW010000004.1"/>
</dbReference>
<organism evidence="1 2">
    <name type="scientific">Neobacillus ginsengisoli</name>
    <dbReference type="NCBI Taxonomy" id="904295"/>
    <lineage>
        <taxon>Bacteria</taxon>
        <taxon>Bacillati</taxon>
        <taxon>Bacillota</taxon>
        <taxon>Bacilli</taxon>
        <taxon>Bacillales</taxon>
        <taxon>Bacillaceae</taxon>
        <taxon>Neobacillus</taxon>
    </lineage>
</organism>
<comment type="caution">
    <text evidence="1">The sequence shown here is derived from an EMBL/GenBank/DDBJ whole genome shotgun (WGS) entry which is preliminary data.</text>
</comment>
<proteinExistence type="predicted"/>
<sequence>MSFTDFHDIYRICSDYDEAGLSGDMIKFGIDKLSSDSVTDSLITRSNRWWEYVEKEILKENKESVRI</sequence>
<evidence type="ECO:0000313" key="1">
    <source>
        <dbReference type="EMBL" id="MDQ0199806.1"/>
    </source>
</evidence>